<dbReference type="InterPro" id="IPR013750">
    <property type="entry name" value="GHMP_kinase_C_dom"/>
</dbReference>
<dbReference type="GO" id="GO:0005524">
    <property type="term" value="F:ATP binding"/>
    <property type="evidence" value="ECO:0007669"/>
    <property type="project" value="UniProtKB-KW"/>
</dbReference>
<dbReference type="SUPFAM" id="SSF55060">
    <property type="entry name" value="GHMP Kinase, C-terminal domain"/>
    <property type="match status" value="1"/>
</dbReference>
<dbReference type="InterPro" id="IPR006203">
    <property type="entry name" value="GHMP_knse_ATP-bd_CS"/>
</dbReference>
<evidence type="ECO:0000256" key="1">
    <source>
        <dbReference type="ARBA" id="ARBA00022679"/>
    </source>
</evidence>
<reference evidence="8 9" key="1">
    <citation type="journal article" date="2016" name="Nat. Commun.">
        <title>Thousands of microbial genomes shed light on interconnected biogeochemical processes in an aquifer system.</title>
        <authorList>
            <person name="Anantharaman K."/>
            <person name="Brown C.T."/>
            <person name="Hug L.A."/>
            <person name="Sharon I."/>
            <person name="Castelle C.J."/>
            <person name="Probst A.J."/>
            <person name="Thomas B.C."/>
            <person name="Singh A."/>
            <person name="Wilkins M.J."/>
            <person name="Karaoz U."/>
            <person name="Brodie E.L."/>
            <person name="Williams K.H."/>
            <person name="Hubbard S.S."/>
            <person name="Banfield J.F."/>
        </authorList>
    </citation>
    <scope>NUCLEOTIDE SEQUENCE [LARGE SCALE GENOMIC DNA]</scope>
</reference>
<keyword evidence="3" id="KW-0418">Kinase</keyword>
<evidence type="ECO:0008006" key="10">
    <source>
        <dbReference type="Google" id="ProtNLM"/>
    </source>
</evidence>
<dbReference type="InterPro" id="IPR006204">
    <property type="entry name" value="GHMP_kinase_N_dom"/>
</dbReference>
<evidence type="ECO:0000313" key="9">
    <source>
        <dbReference type="Proteomes" id="UP000178743"/>
    </source>
</evidence>
<dbReference type="PANTHER" id="PTHR32463:SF0">
    <property type="entry name" value="L-FUCOSE KINASE"/>
    <property type="match status" value="1"/>
</dbReference>
<evidence type="ECO:0000256" key="4">
    <source>
        <dbReference type="ARBA" id="ARBA00022840"/>
    </source>
</evidence>
<comment type="caution">
    <text evidence="8">The sequence shown here is derived from an EMBL/GenBank/DDBJ whole genome shotgun (WGS) entry which is preliminary data.</text>
</comment>
<dbReference type="PRINTS" id="PR00960">
    <property type="entry name" value="LMBPPROTEIN"/>
</dbReference>
<dbReference type="InterPro" id="IPR020568">
    <property type="entry name" value="Ribosomal_Su5_D2-typ_SF"/>
</dbReference>
<dbReference type="GO" id="GO:0042352">
    <property type="term" value="P:GDP-L-fucose salvage"/>
    <property type="evidence" value="ECO:0007669"/>
    <property type="project" value="TreeGrafter"/>
</dbReference>
<keyword evidence="4" id="KW-0067">ATP-binding</keyword>
<dbReference type="Pfam" id="PF00288">
    <property type="entry name" value="GHMP_kinases_N"/>
    <property type="match status" value="1"/>
</dbReference>
<keyword evidence="1" id="KW-0808">Transferase</keyword>
<feature type="domain" description="GHMP kinase C-terminal" evidence="7">
    <location>
        <begin position="233"/>
        <end position="306"/>
    </location>
</feature>
<evidence type="ECO:0000259" key="7">
    <source>
        <dbReference type="Pfam" id="PF08544"/>
    </source>
</evidence>
<dbReference type="SUPFAM" id="SSF54211">
    <property type="entry name" value="Ribosomal protein S5 domain 2-like"/>
    <property type="match status" value="1"/>
</dbReference>
<dbReference type="PANTHER" id="PTHR32463">
    <property type="entry name" value="L-FUCOSE KINASE"/>
    <property type="match status" value="1"/>
</dbReference>
<dbReference type="PIRSF" id="PIRSF036406">
    <property type="entry name" value="Hept_kin"/>
    <property type="match status" value="1"/>
</dbReference>
<dbReference type="InterPro" id="IPR001174">
    <property type="entry name" value="HddA/FKP"/>
</dbReference>
<dbReference type="GO" id="GO:0050201">
    <property type="term" value="F:fucokinase activity"/>
    <property type="evidence" value="ECO:0007669"/>
    <property type="project" value="TreeGrafter"/>
</dbReference>
<evidence type="ECO:0000256" key="5">
    <source>
        <dbReference type="ARBA" id="ARBA00038121"/>
    </source>
</evidence>
<dbReference type="InterPro" id="IPR052203">
    <property type="entry name" value="GHMP_Kinase-Related"/>
</dbReference>
<accession>A0A1F5WAM1</accession>
<dbReference type="Proteomes" id="UP000178743">
    <property type="component" value="Unassembled WGS sequence"/>
</dbReference>
<feature type="domain" description="GHMP kinase N-terminal" evidence="6">
    <location>
        <begin position="71"/>
        <end position="154"/>
    </location>
</feature>
<dbReference type="EMBL" id="MFHP01000017">
    <property type="protein sequence ID" value="OGF72704.1"/>
    <property type="molecule type" value="Genomic_DNA"/>
</dbReference>
<organism evidence="8 9">
    <name type="scientific">Candidatus Giovannonibacteria bacterium RIFCSPHIGHO2_02_FULL_45_40</name>
    <dbReference type="NCBI Taxonomy" id="1798337"/>
    <lineage>
        <taxon>Bacteria</taxon>
        <taxon>Candidatus Giovannoniibacteriota</taxon>
    </lineage>
</organism>
<evidence type="ECO:0000313" key="8">
    <source>
        <dbReference type="EMBL" id="OGF72704.1"/>
    </source>
</evidence>
<proteinExistence type="inferred from homology"/>
<sequence>MILTRTPFRLPLGGGSTDLPAYYEKHGGFIFAAAVNLYMYININRPPVDELIRLKYRESEEVEKLDDLKHKMAKAALKRTGIDKMIEVSSNADVPDGTGMGSSASYMVGLLNALHILKGENISKQQLAEEAFDIATSDLGLPDGKQDFYLASFGNFCVLDIAPSGAVAVSNANIPKAVQDDFERRTLLFYTGVRRSSEDILREQQMSVRQNQNDAVELKHQTKRIGQNILGVFENGRLDDFGYLMDEHWKLKRKMSSKMSNNLFDEIYEEAKKNGAFGGKILGAGGGGFFLVYCREGTQDAVRGVFSKHKMKEVPFTVDSAGAQVLLNKPRTHTI</sequence>
<name>A0A1F5WAM1_9BACT</name>
<evidence type="ECO:0000256" key="2">
    <source>
        <dbReference type="ARBA" id="ARBA00022741"/>
    </source>
</evidence>
<comment type="similarity">
    <text evidence="5">Belongs to the GHMP kinase family.</text>
</comment>
<evidence type="ECO:0000256" key="3">
    <source>
        <dbReference type="ARBA" id="ARBA00022777"/>
    </source>
</evidence>
<dbReference type="PROSITE" id="PS00627">
    <property type="entry name" value="GHMP_KINASES_ATP"/>
    <property type="match status" value="1"/>
</dbReference>
<dbReference type="AlphaFoldDB" id="A0A1F5WAM1"/>
<dbReference type="Pfam" id="PF08544">
    <property type="entry name" value="GHMP_kinases_C"/>
    <property type="match status" value="1"/>
</dbReference>
<evidence type="ECO:0000259" key="6">
    <source>
        <dbReference type="Pfam" id="PF00288"/>
    </source>
</evidence>
<protein>
    <recommendedName>
        <fullName evidence="10">Galactokinase</fullName>
    </recommendedName>
</protein>
<gene>
    <name evidence="8" type="ORF">A3C05_00305</name>
</gene>
<dbReference type="InterPro" id="IPR036554">
    <property type="entry name" value="GHMP_kinase_C_sf"/>
</dbReference>
<dbReference type="InterPro" id="IPR014606">
    <property type="entry name" value="Heptose_7-P_kinase"/>
</dbReference>
<dbReference type="Gene3D" id="3.30.230.120">
    <property type="match status" value="1"/>
</dbReference>
<keyword evidence="2" id="KW-0547">Nucleotide-binding</keyword>